<comment type="caution">
    <text evidence="4">The sequence shown here is derived from an EMBL/GenBank/DDBJ whole genome shotgun (WGS) entry which is preliminary data.</text>
</comment>
<sequence>MTEGMAPGARLQVDRREDGALRLTTDQTLLGAESDIACKLRHWARVAPDRMLMTAPDGAGGRAGLRYGEALLEARRLHGRLAARGLRPGDRVASLLPAGLEALRLRLACLLGGFVHITLPPHPFRAVAQFPPEAPEAARLWRVAAPDLVVLPAGCPAGGPALALTDLPEAPAAPDRPGAPQDWTAIFFTSGSTGAAKGVPITRGMISSCQAAYAVAWPFLAEEPPVLIDWMPWNHVFGGLDNLFKIVWNGGSLHLAPPPSAEGMGAMLDLMAEVRPSLSIGVPLGLKLLMDAWDAQPDRVAQGCAALRHIFFAGAAMDPALWDRLAGFRDALAGRYGHRIAVLSGYGATEAGSTMCLVPGDIAAPGVLGWPLPGHEVALVETDGLSEIRFRGPNLAPCYLGEDGPFPLPLDADGYYRTGDAGLLAPDPAGQPMLRFDGRLAEDFKLSSGIKVRAGLLRGRILGRLGPLASDLVLGGAGGDGLVALILAAPGAEVRAIAAALDGWNRDNPGSSTAIRRFALADFTPSAEEGEVSAKGQLVASRLHRTRSGLFADLMADRIGEVPR</sequence>
<comment type="similarity">
    <text evidence="1">Belongs to the ATP-dependent AMP-binding enzyme family.</text>
</comment>
<dbReference type="PANTHER" id="PTHR43201">
    <property type="entry name" value="ACYL-COA SYNTHETASE"/>
    <property type="match status" value="1"/>
</dbReference>
<dbReference type="InterPro" id="IPR042099">
    <property type="entry name" value="ANL_N_sf"/>
</dbReference>
<dbReference type="PANTHER" id="PTHR43201:SF5">
    <property type="entry name" value="MEDIUM-CHAIN ACYL-COA LIGASE ACSF2, MITOCHONDRIAL"/>
    <property type="match status" value="1"/>
</dbReference>
<evidence type="ECO:0000256" key="2">
    <source>
        <dbReference type="ARBA" id="ARBA00022598"/>
    </source>
</evidence>
<dbReference type="SUPFAM" id="SSF56801">
    <property type="entry name" value="Acetyl-CoA synthetase-like"/>
    <property type="match status" value="1"/>
</dbReference>
<proteinExistence type="inferred from homology"/>
<accession>A0ABX5J3J7</accession>
<evidence type="ECO:0000313" key="5">
    <source>
        <dbReference type="Proteomes" id="UP000240800"/>
    </source>
</evidence>
<organism evidence="4 5">
    <name type="scientific">Cereibacter johrii</name>
    <dbReference type="NCBI Taxonomy" id="445629"/>
    <lineage>
        <taxon>Bacteria</taxon>
        <taxon>Pseudomonadati</taxon>
        <taxon>Pseudomonadota</taxon>
        <taxon>Alphaproteobacteria</taxon>
        <taxon>Rhodobacterales</taxon>
        <taxon>Paracoccaceae</taxon>
        <taxon>Cereibacter</taxon>
    </lineage>
</organism>
<keyword evidence="2" id="KW-0436">Ligase</keyword>
<reference evidence="4 5" key="1">
    <citation type="submission" date="2018-04" db="EMBL/GenBank/DDBJ databases">
        <title>Genomic Encyclopedia of Type Strains, Phase III (KMG-III): the genomes of soil and plant-associated and newly described type strains.</title>
        <authorList>
            <person name="Whitman W."/>
        </authorList>
    </citation>
    <scope>NUCLEOTIDE SEQUENCE [LARGE SCALE GENOMIC DNA]</scope>
    <source>
        <strain evidence="4 5">JA192</strain>
    </source>
</reference>
<evidence type="ECO:0000313" key="4">
    <source>
        <dbReference type="EMBL" id="PTM76731.1"/>
    </source>
</evidence>
<dbReference type="InterPro" id="IPR000873">
    <property type="entry name" value="AMP-dep_synth/lig_dom"/>
</dbReference>
<protein>
    <submittedName>
        <fullName evidence="4">Trans-feruloyl-CoA synthase</fullName>
    </submittedName>
</protein>
<feature type="domain" description="AMP-dependent synthetase/ligase" evidence="3">
    <location>
        <begin position="41"/>
        <end position="400"/>
    </location>
</feature>
<name>A0ABX5J3J7_9RHOB</name>
<dbReference type="InterPro" id="IPR020845">
    <property type="entry name" value="AMP-binding_CS"/>
</dbReference>
<gene>
    <name evidence="4" type="ORF">C8J29_1077</name>
</gene>
<dbReference type="Gene3D" id="3.40.50.12780">
    <property type="entry name" value="N-terminal domain of ligase-like"/>
    <property type="match status" value="1"/>
</dbReference>
<dbReference type="Proteomes" id="UP000240800">
    <property type="component" value="Unassembled WGS sequence"/>
</dbReference>
<evidence type="ECO:0000256" key="1">
    <source>
        <dbReference type="ARBA" id="ARBA00006432"/>
    </source>
</evidence>
<dbReference type="EMBL" id="PZZW01000007">
    <property type="protein sequence ID" value="PTM76731.1"/>
    <property type="molecule type" value="Genomic_DNA"/>
</dbReference>
<dbReference type="Pfam" id="PF00501">
    <property type="entry name" value="AMP-binding"/>
    <property type="match status" value="1"/>
</dbReference>
<dbReference type="PROSITE" id="PS00455">
    <property type="entry name" value="AMP_BINDING"/>
    <property type="match status" value="1"/>
</dbReference>
<evidence type="ECO:0000259" key="3">
    <source>
        <dbReference type="Pfam" id="PF00501"/>
    </source>
</evidence>
<keyword evidence="5" id="KW-1185">Reference proteome</keyword>